<dbReference type="RefSeq" id="WP_344632370.1">
    <property type="nucleotide sequence ID" value="NZ_BAAATJ010000019.1"/>
</dbReference>
<organism evidence="2 3">
    <name type="scientific">Streptomyces glaucosporus</name>
    <dbReference type="NCBI Taxonomy" id="284044"/>
    <lineage>
        <taxon>Bacteria</taxon>
        <taxon>Bacillati</taxon>
        <taxon>Actinomycetota</taxon>
        <taxon>Actinomycetes</taxon>
        <taxon>Kitasatosporales</taxon>
        <taxon>Streptomycetaceae</taxon>
        <taxon>Streptomyces</taxon>
    </lineage>
</organism>
<gene>
    <name evidence="2" type="ORF">GCM10010420_39110</name>
</gene>
<dbReference type="EMBL" id="BAAATJ010000019">
    <property type="protein sequence ID" value="GAA2407235.1"/>
    <property type="molecule type" value="Genomic_DNA"/>
</dbReference>
<comment type="caution">
    <text evidence="2">The sequence shown here is derived from an EMBL/GenBank/DDBJ whole genome shotgun (WGS) entry which is preliminary data.</text>
</comment>
<reference evidence="3" key="1">
    <citation type="journal article" date="2019" name="Int. J. Syst. Evol. Microbiol.">
        <title>The Global Catalogue of Microorganisms (GCM) 10K type strain sequencing project: providing services to taxonomists for standard genome sequencing and annotation.</title>
        <authorList>
            <consortium name="The Broad Institute Genomics Platform"/>
            <consortium name="The Broad Institute Genome Sequencing Center for Infectious Disease"/>
            <person name="Wu L."/>
            <person name="Ma J."/>
        </authorList>
    </citation>
    <scope>NUCLEOTIDE SEQUENCE [LARGE SCALE GENOMIC DNA]</scope>
    <source>
        <strain evidence="3">JCM 6921</strain>
    </source>
</reference>
<accession>A0ABP5VQ87</accession>
<evidence type="ECO:0000313" key="2">
    <source>
        <dbReference type="EMBL" id="GAA2407235.1"/>
    </source>
</evidence>
<feature type="compositionally biased region" description="Low complexity" evidence="1">
    <location>
        <begin position="58"/>
        <end position="84"/>
    </location>
</feature>
<feature type="region of interest" description="Disordered" evidence="1">
    <location>
        <begin position="47"/>
        <end position="140"/>
    </location>
</feature>
<dbReference type="InterPro" id="IPR046241">
    <property type="entry name" value="DUF6274"/>
</dbReference>
<keyword evidence="3" id="KW-1185">Reference proteome</keyword>
<proteinExistence type="predicted"/>
<dbReference type="Pfam" id="PF19790">
    <property type="entry name" value="DUF6274"/>
    <property type="match status" value="1"/>
</dbReference>
<evidence type="ECO:0000256" key="1">
    <source>
        <dbReference type="SAM" id="MobiDB-lite"/>
    </source>
</evidence>
<protein>
    <submittedName>
        <fullName evidence="2">Uncharacterized protein</fullName>
    </submittedName>
</protein>
<dbReference type="Proteomes" id="UP001500058">
    <property type="component" value="Unassembled WGS sequence"/>
</dbReference>
<evidence type="ECO:0000313" key="3">
    <source>
        <dbReference type="Proteomes" id="UP001500058"/>
    </source>
</evidence>
<name>A0ABP5VQ87_9ACTN</name>
<sequence>MPAAPGSPRHETRALLRAHLAAAARYGHATRHCPVCHRLRLLAMDPADEPSRTRPEPGAEAASGAGDSASDSVEGSVEGSQAPSAAPPAPVLPPELSAASARAPRPEVPEDSPSLAAPAGTAARAERDGGEPAAVGGPVN</sequence>